<comment type="caution">
    <text evidence="1">The sequence shown here is derived from an EMBL/GenBank/DDBJ whole genome shotgun (WGS) entry which is preliminary data.</text>
</comment>
<dbReference type="EMBL" id="JAYKYQ010000019">
    <property type="protein sequence ID" value="MEB3514532.1"/>
    <property type="molecule type" value="Genomic_DNA"/>
</dbReference>
<dbReference type="Proteomes" id="UP001348098">
    <property type="component" value="Unassembled WGS sequence"/>
</dbReference>
<evidence type="ECO:0000313" key="1">
    <source>
        <dbReference type="EMBL" id="MEB3514532.1"/>
    </source>
</evidence>
<proteinExistence type="predicted"/>
<organism evidence="1 2">
    <name type="scientific">Nocardia implantans</name>
    <dbReference type="NCBI Taxonomy" id="3108168"/>
    <lineage>
        <taxon>Bacteria</taxon>
        <taxon>Bacillati</taxon>
        <taxon>Actinomycetota</taxon>
        <taxon>Actinomycetes</taxon>
        <taxon>Mycobacteriales</taxon>
        <taxon>Nocardiaceae</taxon>
        <taxon>Nocardia</taxon>
    </lineage>
</organism>
<reference evidence="1 2" key="1">
    <citation type="submission" date="2023-12" db="EMBL/GenBank/DDBJ databases">
        <title>novel species in genus Nocarida.</title>
        <authorList>
            <person name="Li Z."/>
        </authorList>
    </citation>
    <scope>NUCLEOTIDE SEQUENCE [LARGE SCALE GENOMIC DNA]</scope>
    <source>
        <strain evidence="1 2">CDC186</strain>
    </source>
</reference>
<gene>
    <name evidence="1" type="ORF">U3653_31305</name>
</gene>
<accession>A0ABU6B428</accession>
<evidence type="ECO:0000313" key="2">
    <source>
        <dbReference type="Proteomes" id="UP001348098"/>
    </source>
</evidence>
<name>A0ABU6B428_9NOCA</name>
<sequence>MTASRTYLVRLDPLLLGHGVTARGGREQFFDWLAESEAEVVRLCGADRVVIASEPEVADRAGYLEYVLGVEPYE</sequence>
<dbReference type="RefSeq" id="WP_195083308.1">
    <property type="nucleotide sequence ID" value="NZ_JAYESH010000002.1"/>
</dbReference>
<keyword evidence="2" id="KW-1185">Reference proteome</keyword>
<protein>
    <submittedName>
        <fullName evidence="1">Uncharacterized protein</fullName>
    </submittedName>
</protein>